<dbReference type="PROSITE" id="PS50097">
    <property type="entry name" value="BTB"/>
    <property type="match status" value="1"/>
</dbReference>
<sequence length="241" mass="27725">MSVSSFSVILTEEFLKELFNTKTFSDFTFTDPGDCELSCKVHKVVLSAKSPVFKHLFETHDKEADYLELLRSEDTICIGSKDDTQKTALRRALSEIVLFCYYGGFSYCQRDYTKNFEVSVLPHLFVHDLGFLFQIPGLIEHAEEQFKNNFKEIVHHASKEQVTNAFMKCVSTAFKRDNDFGARTLEFVRRSTMALFNEQIKHYKNCGQLPLAVDLARNLSEARDDLCRQFNHELAGSENSE</sequence>
<dbReference type="InterPro" id="IPR011333">
    <property type="entry name" value="SKP1/BTB/POZ_sf"/>
</dbReference>
<feature type="domain" description="BTB" evidence="1">
    <location>
        <begin position="25"/>
        <end position="109"/>
    </location>
</feature>
<evidence type="ECO:0000313" key="2">
    <source>
        <dbReference type="EMBL" id="KAF2124273.1"/>
    </source>
</evidence>
<accession>A0A6A5ZZF9</accession>
<dbReference type="Gene3D" id="3.30.710.10">
    <property type="entry name" value="Potassium Channel Kv1.1, Chain A"/>
    <property type="match status" value="1"/>
</dbReference>
<dbReference type="OrthoDB" id="3796768at2759"/>
<organism evidence="2 3">
    <name type="scientific">Dothidotthia symphoricarpi CBS 119687</name>
    <dbReference type="NCBI Taxonomy" id="1392245"/>
    <lineage>
        <taxon>Eukaryota</taxon>
        <taxon>Fungi</taxon>
        <taxon>Dikarya</taxon>
        <taxon>Ascomycota</taxon>
        <taxon>Pezizomycotina</taxon>
        <taxon>Dothideomycetes</taxon>
        <taxon>Pleosporomycetidae</taxon>
        <taxon>Pleosporales</taxon>
        <taxon>Dothidotthiaceae</taxon>
        <taxon>Dothidotthia</taxon>
    </lineage>
</organism>
<protein>
    <recommendedName>
        <fullName evidence="1">BTB domain-containing protein</fullName>
    </recommendedName>
</protein>
<dbReference type="RefSeq" id="XP_033518666.1">
    <property type="nucleotide sequence ID" value="XM_033670979.1"/>
</dbReference>
<evidence type="ECO:0000313" key="3">
    <source>
        <dbReference type="Proteomes" id="UP000799771"/>
    </source>
</evidence>
<proteinExistence type="predicted"/>
<dbReference type="Proteomes" id="UP000799771">
    <property type="component" value="Unassembled WGS sequence"/>
</dbReference>
<dbReference type="SUPFAM" id="SSF54695">
    <property type="entry name" value="POZ domain"/>
    <property type="match status" value="1"/>
</dbReference>
<reference evidence="2" key="1">
    <citation type="journal article" date="2020" name="Stud. Mycol.">
        <title>101 Dothideomycetes genomes: a test case for predicting lifestyles and emergence of pathogens.</title>
        <authorList>
            <person name="Haridas S."/>
            <person name="Albert R."/>
            <person name="Binder M."/>
            <person name="Bloem J."/>
            <person name="Labutti K."/>
            <person name="Salamov A."/>
            <person name="Andreopoulos B."/>
            <person name="Baker S."/>
            <person name="Barry K."/>
            <person name="Bills G."/>
            <person name="Bluhm B."/>
            <person name="Cannon C."/>
            <person name="Castanera R."/>
            <person name="Culley D."/>
            <person name="Daum C."/>
            <person name="Ezra D."/>
            <person name="Gonzalez J."/>
            <person name="Henrissat B."/>
            <person name="Kuo A."/>
            <person name="Liang C."/>
            <person name="Lipzen A."/>
            <person name="Lutzoni F."/>
            <person name="Magnuson J."/>
            <person name="Mondo S."/>
            <person name="Nolan M."/>
            <person name="Ohm R."/>
            <person name="Pangilinan J."/>
            <person name="Park H.-J."/>
            <person name="Ramirez L."/>
            <person name="Alfaro M."/>
            <person name="Sun H."/>
            <person name="Tritt A."/>
            <person name="Yoshinaga Y."/>
            <person name="Zwiers L.-H."/>
            <person name="Turgeon B."/>
            <person name="Goodwin S."/>
            <person name="Spatafora J."/>
            <person name="Crous P."/>
            <person name="Grigoriev I."/>
        </authorList>
    </citation>
    <scope>NUCLEOTIDE SEQUENCE</scope>
    <source>
        <strain evidence="2">CBS 119687</strain>
    </source>
</reference>
<dbReference type="Pfam" id="PF00651">
    <property type="entry name" value="BTB"/>
    <property type="match status" value="1"/>
</dbReference>
<dbReference type="AlphaFoldDB" id="A0A6A5ZZF9"/>
<keyword evidence="3" id="KW-1185">Reference proteome</keyword>
<dbReference type="GeneID" id="54411411"/>
<dbReference type="EMBL" id="ML977520">
    <property type="protein sequence ID" value="KAF2124273.1"/>
    <property type="molecule type" value="Genomic_DNA"/>
</dbReference>
<gene>
    <name evidence="2" type="ORF">P153DRAFT_390825</name>
</gene>
<evidence type="ECO:0000259" key="1">
    <source>
        <dbReference type="PROSITE" id="PS50097"/>
    </source>
</evidence>
<name>A0A6A5ZZF9_9PLEO</name>
<dbReference type="InterPro" id="IPR000210">
    <property type="entry name" value="BTB/POZ_dom"/>
</dbReference>